<dbReference type="SUPFAM" id="SSF55315">
    <property type="entry name" value="L30e-like"/>
    <property type="match status" value="1"/>
</dbReference>
<dbReference type="InterPro" id="IPR029028">
    <property type="entry name" value="Alpha/beta_knot_MTases"/>
</dbReference>
<dbReference type="InterPro" id="IPR013123">
    <property type="entry name" value="SpoU_subst-bd"/>
</dbReference>
<evidence type="ECO:0000256" key="4">
    <source>
        <dbReference type="ARBA" id="ARBA00022603"/>
    </source>
</evidence>
<feature type="domain" description="RNA 2-O ribose methyltransferase substrate binding" evidence="11">
    <location>
        <begin position="134"/>
        <end position="212"/>
    </location>
</feature>
<dbReference type="InterPro" id="IPR001537">
    <property type="entry name" value="SpoU_MeTrfase"/>
</dbReference>
<dbReference type="InterPro" id="IPR029026">
    <property type="entry name" value="tRNA_m1G_MTases_N"/>
</dbReference>
<dbReference type="SUPFAM" id="SSF75217">
    <property type="entry name" value="alpha/beta knot"/>
    <property type="match status" value="1"/>
</dbReference>
<dbReference type="InterPro" id="IPR047182">
    <property type="entry name" value="MRM1"/>
</dbReference>
<accession>A0A9D3QD44</accession>
<dbReference type="GO" id="GO:0003723">
    <property type="term" value="F:RNA binding"/>
    <property type="evidence" value="ECO:0007669"/>
    <property type="project" value="InterPro"/>
</dbReference>
<evidence type="ECO:0000256" key="8">
    <source>
        <dbReference type="ARBA" id="ARBA00023128"/>
    </source>
</evidence>
<dbReference type="PANTHER" id="PTHR46103">
    <property type="entry name" value="RRNA METHYLTRANSFERASE 1, MITOCHONDRIAL"/>
    <property type="match status" value="1"/>
</dbReference>
<evidence type="ECO:0000256" key="10">
    <source>
        <dbReference type="SAM" id="MobiDB-lite"/>
    </source>
</evidence>
<evidence type="ECO:0000256" key="1">
    <source>
        <dbReference type="ARBA" id="ARBA00004173"/>
    </source>
</evidence>
<keyword evidence="3" id="KW-0698">rRNA processing</keyword>
<dbReference type="InterPro" id="IPR029064">
    <property type="entry name" value="Ribosomal_eL30-like_sf"/>
</dbReference>
<evidence type="ECO:0000259" key="11">
    <source>
        <dbReference type="SMART" id="SM00967"/>
    </source>
</evidence>
<dbReference type="SMART" id="SM00967">
    <property type="entry name" value="SpoU_sub_bind"/>
    <property type="match status" value="1"/>
</dbReference>
<dbReference type="Pfam" id="PF00588">
    <property type="entry name" value="SpoU_methylase"/>
    <property type="match status" value="1"/>
</dbReference>
<dbReference type="FunFam" id="3.40.1280.10:FF:000054">
    <property type="entry name" value="rRNA methylase, putative"/>
    <property type="match status" value="1"/>
</dbReference>
<feature type="region of interest" description="Disordered" evidence="10">
    <location>
        <begin position="48"/>
        <end position="107"/>
    </location>
</feature>
<dbReference type="EMBL" id="JAFDVH010000003">
    <property type="protein sequence ID" value="KAG7483648.1"/>
    <property type="molecule type" value="Genomic_DNA"/>
</dbReference>
<evidence type="ECO:0000256" key="3">
    <source>
        <dbReference type="ARBA" id="ARBA00022552"/>
    </source>
</evidence>
<evidence type="ECO:0000256" key="7">
    <source>
        <dbReference type="ARBA" id="ARBA00022946"/>
    </source>
</evidence>
<dbReference type="Pfam" id="PF08032">
    <property type="entry name" value="SpoU_sub_bind"/>
    <property type="match status" value="1"/>
</dbReference>
<dbReference type="GO" id="GO:0005739">
    <property type="term" value="C:mitochondrion"/>
    <property type="evidence" value="ECO:0007669"/>
    <property type="project" value="UniProtKB-SubCell"/>
</dbReference>
<evidence type="ECO:0000256" key="6">
    <source>
        <dbReference type="ARBA" id="ARBA00022691"/>
    </source>
</evidence>
<keyword evidence="4" id="KW-0489">Methyltransferase</keyword>
<evidence type="ECO:0000256" key="5">
    <source>
        <dbReference type="ARBA" id="ARBA00022679"/>
    </source>
</evidence>
<evidence type="ECO:0000256" key="9">
    <source>
        <dbReference type="ARBA" id="ARBA00034881"/>
    </source>
</evidence>
<organism evidence="12 13">
    <name type="scientific">Megalops atlanticus</name>
    <name type="common">Tarpon</name>
    <name type="synonym">Clupea gigantea</name>
    <dbReference type="NCBI Taxonomy" id="7932"/>
    <lineage>
        <taxon>Eukaryota</taxon>
        <taxon>Metazoa</taxon>
        <taxon>Chordata</taxon>
        <taxon>Craniata</taxon>
        <taxon>Vertebrata</taxon>
        <taxon>Euteleostomi</taxon>
        <taxon>Actinopterygii</taxon>
        <taxon>Neopterygii</taxon>
        <taxon>Teleostei</taxon>
        <taxon>Elopiformes</taxon>
        <taxon>Megalopidae</taxon>
        <taxon>Megalops</taxon>
    </lineage>
</organism>
<keyword evidence="13" id="KW-1185">Reference proteome</keyword>
<feature type="compositionally biased region" description="Basic and acidic residues" evidence="10">
    <location>
        <begin position="48"/>
        <end position="85"/>
    </location>
</feature>
<gene>
    <name evidence="12" type="ORF">MATL_G00040610</name>
</gene>
<dbReference type="Proteomes" id="UP001046870">
    <property type="component" value="Chromosome 3"/>
</dbReference>
<dbReference type="InterPro" id="IPR047261">
    <property type="entry name" value="MRM1_MeTrfase_dom"/>
</dbReference>
<dbReference type="Gene3D" id="3.30.1330.30">
    <property type="match status" value="1"/>
</dbReference>
<evidence type="ECO:0000313" key="12">
    <source>
        <dbReference type="EMBL" id="KAG7483648.1"/>
    </source>
</evidence>
<keyword evidence="6" id="KW-0949">S-adenosyl-L-methionine</keyword>
<sequence>MNLRLLTGVRACVRKLSYTRDVILRLGIHETPRWRSYHSSVTLLCSREDGSGRGERWWRGTPDSTEHSSMETKPTRGQYRSDSRKATQRPFSKRGSPGKPAHSGNRLASYSRIPSDLQRLSQDDFPETQQRLEVLFGVAPCLLALTQGRRKVHRLFVRETSAPQRATVQQVCEEAQRQRVRIQPVSKKELDKLCGGRVHQGLCLEASPLEYLREEDTAGAHGDSAEAPLWLVLDGVQDPMNLGAILRSAYFLGADRVISSIHNSCPLTPVVSKASSGVMEVMGVYGYDSLADMLKVKVRQGWQVVGTVGVAEVDTDVPVLRCSDFQLTKPTLLLIGGEGDGLSLELRRLCQALLTILPSRELHPAVESLNVSVATGILLHTLLSSRRPAHQ</sequence>
<protein>
    <recommendedName>
        <fullName evidence="9">rRNA methyltransferase 1, mitochondrial</fullName>
    </recommendedName>
</protein>
<reference evidence="12" key="1">
    <citation type="submission" date="2021-01" db="EMBL/GenBank/DDBJ databases">
        <authorList>
            <person name="Zahm M."/>
            <person name="Roques C."/>
            <person name="Cabau C."/>
            <person name="Klopp C."/>
            <person name="Donnadieu C."/>
            <person name="Jouanno E."/>
            <person name="Lampietro C."/>
            <person name="Louis A."/>
            <person name="Herpin A."/>
            <person name="Echchiki A."/>
            <person name="Berthelot C."/>
            <person name="Parey E."/>
            <person name="Roest-Crollius H."/>
            <person name="Braasch I."/>
            <person name="Postlethwait J."/>
            <person name="Bobe J."/>
            <person name="Montfort J."/>
            <person name="Bouchez O."/>
            <person name="Begum T."/>
            <person name="Mejri S."/>
            <person name="Adams A."/>
            <person name="Chen W.-J."/>
            <person name="Guiguen Y."/>
        </authorList>
    </citation>
    <scope>NUCLEOTIDE SEQUENCE</scope>
    <source>
        <strain evidence="12">YG-15Mar2019-1</strain>
        <tissue evidence="12">Brain</tissue>
    </source>
</reference>
<dbReference type="AlphaFoldDB" id="A0A9D3QD44"/>
<proteinExistence type="inferred from homology"/>
<dbReference type="Gene3D" id="3.40.1280.10">
    <property type="match status" value="1"/>
</dbReference>
<dbReference type="OrthoDB" id="270651at2759"/>
<keyword evidence="7" id="KW-0809">Transit peptide</keyword>
<keyword evidence="5" id="KW-0808">Transferase</keyword>
<evidence type="ECO:0000256" key="2">
    <source>
        <dbReference type="ARBA" id="ARBA00007228"/>
    </source>
</evidence>
<evidence type="ECO:0000313" key="13">
    <source>
        <dbReference type="Proteomes" id="UP001046870"/>
    </source>
</evidence>
<keyword evidence="8" id="KW-0496">Mitochondrion</keyword>
<dbReference type="PANTHER" id="PTHR46103:SF1">
    <property type="entry name" value="RRNA METHYLTRANSFERASE 1, MITOCHONDRIAL"/>
    <property type="match status" value="1"/>
</dbReference>
<dbReference type="GO" id="GO:0016435">
    <property type="term" value="F:rRNA (guanine) methyltransferase activity"/>
    <property type="evidence" value="ECO:0007669"/>
    <property type="project" value="TreeGrafter"/>
</dbReference>
<comment type="similarity">
    <text evidence="2">Belongs to the class IV-like SAM-binding methyltransferase superfamily. RNA methyltransferase TrmH family.</text>
</comment>
<dbReference type="CDD" id="cd18105">
    <property type="entry name" value="SpoU-like_MRM1"/>
    <property type="match status" value="1"/>
</dbReference>
<comment type="caution">
    <text evidence="12">The sequence shown here is derived from an EMBL/GenBank/DDBJ whole genome shotgun (WGS) entry which is preliminary data.</text>
</comment>
<comment type="subcellular location">
    <subcellularLocation>
        <location evidence="1">Mitochondrion</location>
    </subcellularLocation>
</comment>
<name>A0A9D3QD44_MEGAT</name>